<dbReference type="AlphaFoldDB" id="A0A0F4GML2"/>
<proteinExistence type="predicted"/>
<dbReference type="EMBL" id="LAFY01000390">
    <property type="protein sequence ID" value="KJX98669.1"/>
    <property type="molecule type" value="Genomic_DNA"/>
</dbReference>
<organism evidence="1 2">
    <name type="scientific">Zymoseptoria brevis</name>
    <dbReference type="NCBI Taxonomy" id="1047168"/>
    <lineage>
        <taxon>Eukaryota</taxon>
        <taxon>Fungi</taxon>
        <taxon>Dikarya</taxon>
        <taxon>Ascomycota</taxon>
        <taxon>Pezizomycotina</taxon>
        <taxon>Dothideomycetes</taxon>
        <taxon>Dothideomycetidae</taxon>
        <taxon>Mycosphaerellales</taxon>
        <taxon>Mycosphaerellaceae</taxon>
        <taxon>Zymoseptoria</taxon>
    </lineage>
</organism>
<gene>
    <name evidence="1" type="ORF">TI39_contig398g00006</name>
</gene>
<comment type="caution">
    <text evidence="1">The sequence shown here is derived from an EMBL/GenBank/DDBJ whole genome shotgun (WGS) entry which is preliminary data.</text>
</comment>
<evidence type="ECO:0000313" key="1">
    <source>
        <dbReference type="EMBL" id="KJX98669.1"/>
    </source>
</evidence>
<keyword evidence="2" id="KW-1185">Reference proteome</keyword>
<dbReference type="OrthoDB" id="10295398at2759"/>
<evidence type="ECO:0000313" key="2">
    <source>
        <dbReference type="Proteomes" id="UP000033647"/>
    </source>
</evidence>
<sequence length="238" mass="27428">MAGQTSSPRNFEKPKTAFWRDLDRTIARNFFQAYPSKLQPSLELILDALSDRPRDERLYILIEILRERLPVRELRTSGEDFKPHAFNDAEYEVWASAMLGIASAQDALGLEDEAERTTRIMINNGPHGEKNLSAQYSLAWRMEEKGRYSEAEEMALECMEWINGHRRCGPLSPQAICLWRLLIKTAWKSGKRSLAEERIFTTRDLIAKMSRSRFAKYAQKEVEELVVTTVGLAKISKM</sequence>
<name>A0A0F4GML2_9PEZI</name>
<accession>A0A0F4GML2</accession>
<protein>
    <submittedName>
        <fullName evidence="1">Uncharacterized protein</fullName>
    </submittedName>
</protein>
<reference evidence="1 2" key="1">
    <citation type="submission" date="2015-03" db="EMBL/GenBank/DDBJ databases">
        <title>RNA-seq based gene annotation and comparative genomics of four Zymoseptoria species reveal species-specific pathogenicity related genes and transposable element activity.</title>
        <authorList>
            <person name="Grandaubert J."/>
            <person name="Bhattacharyya A."/>
            <person name="Stukenbrock E.H."/>
        </authorList>
    </citation>
    <scope>NUCLEOTIDE SEQUENCE [LARGE SCALE GENOMIC DNA]</scope>
    <source>
        <strain evidence="1 2">Zb18110</strain>
    </source>
</reference>
<dbReference type="Proteomes" id="UP000033647">
    <property type="component" value="Unassembled WGS sequence"/>
</dbReference>